<proteinExistence type="predicted"/>
<gene>
    <name evidence="1" type="ORF">HELGO_WM60116</name>
</gene>
<dbReference type="AlphaFoldDB" id="A0A6S6UM23"/>
<dbReference type="EMBL" id="CACVAT010000573">
    <property type="protein sequence ID" value="CAA6830300.1"/>
    <property type="molecule type" value="Genomic_DNA"/>
</dbReference>
<organism evidence="1">
    <name type="scientific">uncultured Thiotrichaceae bacterium</name>
    <dbReference type="NCBI Taxonomy" id="298394"/>
    <lineage>
        <taxon>Bacteria</taxon>
        <taxon>Pseudomonadati</taxon>
        <taxon>Pseudomonadota</taxon>
        <taxon>Gammaproteobacteria</taxon>
        <taxon>Thiotrichales</taxon>
        <taxon>Thiotrichaceae</taxon>
        <taxon>environmental samples</taxon>
    </lineage>
</organism>
<evidence type="ECO:0000313" key="1">
    <source>
        <dbReference type="EMBL" id="CAA6830300.1"/>
    </source>
</evidence>
<protein>
    <submittedName>
        <fullName evidence="1">Uncharacterized protein</fullName>
    </submittedName>
</protein>
<sequence>MDMKLKRSMKKENLVIWLVVFLVVSSVVLLANYKGVGAGWSVIEPEKATLVGIGGTHISIQGDYCMDAESIEHLKAWLHTNDFQQDQTEGEDLEAVSYRGIYKHSLPIIVTFKTIGAPETTIISVMYYGSGLTWFLDKKIQMAEVFSNALVEQCTKGVVEIDL</sequence>
<name>A0A6S6UM23_9GAMM</name>
<accession>A0A6S6UM23</accession>
<reference evidence="1" key="1">
    <citation type="submission" date="2020-01" db="EMBL/GenBank/DDBJ databases">
        <authorList>
            <person name="Meier V. D."/>
            <person name="Meier V D."/>
        </authorList>
    </citation>
    <scope>NUCLEOTIDE SEQUENCE</scope>
    <source>
        <strain evidence="1">HLG_WM_MAG_09</strain>
    </source>
</reference>